<keyword evidence="3" id="KW-1185">Reference proteome</keyword>
<feature type="repeat" description="TPR" evidence="1">
    <location>
        <begin position="287"/>
        <end position="320"/>
    </location>
</feature>
<dbReference type="PANTHER" id="PTHR21581:SF6">
    <property type="entry name" value="TRAFFICKING PROTEIN PARTICLE COMPLEX SUBUNIT 12"/>
    <property type="match status" value="1"/>
</dbReference>
<reference evidence="2 3" key="1">
    <citation type="journal article" date="2024" name="Science">
        <title>Giant polyketide synthase enzymes in the biosynthesis of giant marine polyether toxins.</title>
        <authorList>
            <person name="Fallon T.R."/>
            <person name="Shende V.V."/>
            <person name="Wierzbicki I.H."/>
            <person name="Pendleton A.L."/>
            <person name="Watervoot N.F."/>
            <person name="Auber R.P."/>
            <person name="Gonzalez D.J."/>
            <person name="Wisecaver J.H."/>
            <person name="Moore B.S."/>
        </authorList>
    </citation>
    <scope>NUCLEOTIDE SEQUENCE [LARGE SCALE GENOMIC DNA]</scope>
    <source>
        <strain evidence="2 3">12B1</strain>
    </source>
</reference>
<sequence>MRAPPRRSRLPAVRRRRSLCTMQDVNDHPLAHVQGAAMAASVDLSVRSDLQAAAPDPVEVFLGQPVTITRLTEHKVPKSEEGLRMLAADGSWRAVAALAEHLLGESHPIDELLRIRWYRIVALLKARDVQQAEREFALLGDLYGPSWTYERYPGMFPMRKGSMVPFAMLLLQALLPSYGGDNNTSLTRLYELLSRTETQLRETSDPKSVRLLNIERQKTILALINIFGAVGDLPVAIAHLEKLLNEVDELCPPLGEESVKKDPPALVATISSAGPTIIARGRPAAKSELLSLLGRIHIQVGDVKSAEATFQQMEALIPADTPDLAQQVMVHLNRGLLQVAHGDYESALHEFTCVRRLDGANVAAANNCAVCHLFCERLSDAVATLEDFVRANPGAHLQQAVAANMAALYQMVEGGAEMMQTLEKLVFAVASDDFDTSVLQLRPS</sequence>
<dbReference type="Gene3D" id="1.25.40.10">
    <property type="entry name" value="Tetratricopeptide repeat domain"/>
    <property type="match status" value="1"/>
</dbReference>
<dbReference type="PROSITE" id="PS50005">
    <property type="entry name" value="TPR"/>
    <property type="match status" value="1"/>
</dbReference>
<dbReference type="InterPro" id="IPR019734">
    <property type="entry name" value="TPR_rpt"/>
</dbReference>
<dbReference type="AlphaFoldDB" id="A0AB34JQY3"/>
<keyword evidence="1" id="KW-0802">TPR repeat</keyword>
<dbReference type="Proteomes" id="UP001515480">
    <property type="component" value="Unassembled WGS sequence"/>
</dbReference>
<proteinExistence type="predicted"/>
<dbReference type="SUPFAM" id="SSF48452">
    <property type="entry name" value="TPR-like"/>
    <property type="match status" value="1"/>
</dbReference>
<evidence type="ECO:0000313" key="3">
    <source>
        <dbReference type="Proteomes" id="UP001515480"/>
    </source>
</evidence>
<evidence type="ECO:0000313" key="2">
    <source>
        <dbReference type="EMBL" id="KAL1524391.1"/>
    </source>
</evidence>
<name>A0AB34JQY3_PRYPA</name>
<evidence type="ECO:0008006" key="4">
    <source>
        <dbReference type="Google" id="ProtNLM"/>
    </source>
</evidence>
<accession>A0AB34JQY3</accession>
<evidence type="ECO:0000256" key="1">
    <source>
        <dbReference type="PROSITE-ProRule" id="PRU00339"/>
    </source>
</evidence>
<dbReference type="EMBL" id="JBGBPQ010000005">
    <property type="protein sequence ID" value="KAL1524391.1"/>
    <property type="molecule type" value="Genomic_DNA"/>
</dbReference>
<gene>
    <name evidence="2" type="ORF">AB1Y20_019286</name>
</gene>
<organism evidence="2 3">
    <name type="scientific">Prymnesium parvum</name>
    <name type="common">Toxic golden alga</name>
    <dbReference type="NCBI Taxonomy" id="97485"/>
    <lineage>
        <taxon>Eukaryota</taxon>
        <taxon>Haptista</taxon>
        <taxon>Haptophyta</taxon>
        <taxon>Prymnesiophyceae</taxon>
        <taxon>Prymnesiales</taxon>
        <taxon>Prymnesiaceae</taxon>
        <taxon>Prymnesium</taxon>
    </lineage>
</organism>
<comment type="caution">
    <text evidence="2">The sequence shown here is derived from an EMBL/GenBank/DDBJ whole genome shotgun (WGS) entry which is preliminary data.</text>
</comment>
<dbReference type="PANTHER" id="PTHR21581">
    <property type="entry name" value="D-ALANYL-D-ALANINE CARBOXYPEPTIDASE"/>
    <property type="match status" value="1"/>
</dbReference>
<protein>
    <recommendedName>
        <fullName evidence="4">Trafficking protein particle complex subunit 12</fullName>
    </recommendedName>
</protein>
<dbReference type="InterPro" id="IPR011990">
    <property type="entry name" value="TPR-like_helical_dom_sf"/>
</dbReference>